<dbReference type="Gene3D" id="3.90.1150.10">
    <property type="entry name" value="Aspartate Aminotransferase, domain 1"/>
    <property type="match status" value="1"/>
</dbReference>
<organism evidence="4 5">
    <name type="scientific">Leptospira yanagawae</name>
    <dbReference type="NCBI Taxonomy" id="293069"/>
    <lineage>
        <taxon>Bacteria</taxon>
        <taxon>Pseudomonadati</taxon>
        <taxon>Spirochaetota</taxon>
        <taxon>Spirochaetia</taxon>
        <taxon>Leptospirales</taxon>
        <taxon>Leptospiraceae</taxon>
        <taxon>Leptospira</taxon>
    </lineage>
</organism>
<evidence type="ECO:0000313" key="5">
    <source>
        <dbReference type="Proteomes" id="UP000298200"/>
    </source>
</evidence>
<accession>A0ABY2M0N9</accession>
<keyword evidence="4" id="KW-0808">Transferase</keyword>
<dbReference type="Gene3D" id="3.40.640.10">
    <property type="entry name" value="Type I PLP-dependent aspartate aminotransferase-like (Major domain)"/>
    <property type="match status" value="1"/>
</dbReference>
<dbReference type="PANTHER" id="PTHR30244">
    <property type="entry name" value="TRANSAMINASE"/>
    <property type="match status" value="1"/>
</dbReference>
<gene>
    <name evidence="4" type="ORF">EHQ46_18475</name>
</gene>
<sequence length="361" mass="40952">MIEYENLKKLNLAFEKNFKEEFNLFLDSGWYILGDSTKIFESDFAKYLGTSYCVGVGNGLDAMVLAIEALDLPAQSEIIVPSNTYIATILAVLKAGHIPVLVEPDINTYNIDPIRIRENLTKKTKALLIVHLYGKSCEMDSILDIVKDNGLFLLEDCAQSHGAEYKGKKTGTFGIGCFSFYPTKNLGALGDGGAVVTDDGRINIKLRALRNYGSEKKYENILVGINSRLDELQARFLNVKLRFLDQINGHKRKLASIYFENLTKELILPAVDPNYFDVYHIFNIRTNKREQLKEYLLANGIKTEIHYPIPPHKQKAMQGILNSSFPISEEIHKTTLSLPISYFHSEEDVFYISKIINRFFT</sequence>
<dbReference type="InterPro" id="IPR015424">
    <property type="entry name" value="PyrdxlP-dep_Trfase"/>
</dbReference>
<dbReference type="EMBL" id="RQFU01000028">
    <property type="protein sequence ID" value="TGL16500.1"/>
    <property type="molecule type" value="Genomic_DNA"/>
</dbReference>
<dbReference type="CDD" id="cd00616">
    <property type="entry name" value="AHBA_syn"/>
    <property type="match status" value="1"/>
</dbReference>
<evidence type="ECO:0000313" key="4">
    <source>
        <dbReference type="EMBL" id="TGL16500.1"/>
    </source>
</evidence>
<keyword evidence="5" id="KW-1185">Reference proteome</keyword>
<evidence type="ECO:0000256" key="2">
    <source>
        <dbReference type="ARBA" id="ARBA00037999"/>
    </source>
</evidence>
<dbReference type="InterPro" id="IPR000653">
    <property type="entry name" value="DegT/StrS_aminotransferase"/>
</dbReference>
<dbReference type="Proteomes" id="UP000298200">
    <property type="component" value="Unassembled WGS sequence"/>
</dbReference>
<dbReference type="PANTHER" id="PTHR30244:SF36">
    <property type="entry name" value="3-OXO-GLUCOSE-6-PHOSPHATE:GLUTAMATE AMINOTRANSFERASE"/>
    <property type="match status" value="1"/>
</dbReference>
<keyword evidence="1 3" id="KW-0663">Pyridoxal phosphate</keyword>
<dbReference type="InterPro" id="IPR015422">
    <property type="entry name" value="PyrdxlP-dep_Trfase_small"/>
</dbReference>
<protein>
    <submittedName>
        <fullName evidence="4">DegT/DnrJ/EryC1/StrS family aminotransferase</fullName>
    </submittedName>
</protein>
<dbReference type="RefSeq" id="WP_135637673.1">
    <property type="nucleotide sequence ID" value="NZ_RQFU01000028.1"/>
</dbReference>
<dbReference type="GO" id="GO:0008483">
    <property type="term" value="F:transaminase activity"/>
    <property type="evidence" value="ECO:0007669"/>
    <property type="project" value="UniProtKB-KW"/>
</dbReference>
<name>A0ABY2M0N9_9LEPT</name>
<comment type="caution">
    <text evidence="4">The sequence shown here is derived from an EMBL/GenBank/DDBJ whole genome shotgun (WGS) entry which is preliminary data.</text>
</comment>
<proteinExistence type="inferred from homology"/>
<evidence type="ECO:0000256" key="3">
    <source>
        <dbReference type="RuleBase" id="RU004508"/>
    </source>
</evidence>
<dbReference type="PIRSF" id="PIRSF000390">
    <property type="entry name" value="PLP_StrS"/>
    <property type="match status" value="1"/>
</dbReference>
<comment type="similarity">
    <text evidence="2 3">Belongs to the DegT/DnrJ/EryC1 family.</text>
</comment>
<evidence type="ECO:0000256" key="1">
    <source>
        <dbReference type="ARBA" id="ARBA00022898"/>
    </source>
</evidence>
<reference evidence="5" key="1">
    <citation type="journal article" date="2019" name="PLoS Negl. Trop. Dis.">
        <title>Revisiting the worldwide diversity of Leptospira species in the environment.</title>
        <authorList>
            <person name="Vincent A.T."/>
            <person name="Schiettekatte O."/>
            <person name="Bourhy P."/>
            <person name="Veyrier F.J."/>
            <person name="Picardeau M."/>
        </authorList>
    </citation>
    <scope>NUCLEOTIDE SEQUENCE [LARGE SCALE GENOMIC DNA]</scope>
    <source>
        <strain evidence="5">201800272</strain>
    </source>
</reference>
<dbReference type="SUPFAM" id="SSF53383">
    <property type="entry name" value="PLP-dependent transferases"/>
    <property type="match status" value="1"/>
</dbReference>
<dbReference type="InterPro" id="IPR015421">
    <property type="entry name" value="PyrdxlP-dep_Trfase_major"/>
</dbReference>
<dbReference type="Pfam" id="PF01041">
    <property type="entry name" value="DegT_DnrJ_EryC1"/>
    <property type="match status" value="1"/>
</dbReference>
<keyword evidence="4" id="KW-0032">Aminotransferase</keyword>